<evidence type="ECO:0000256" key="10">
    <source>
        <dbReference type="ARBA" id="ARBA00023012"/>
    </source>
</evidence>
<evidence type="ECO:0000313" key="16">
    <source>
        <dbReference type="Proteomes" id="UP000184184"/>
    </source>
</evidence>
<dbReference type="InterPro" id="IPR003660">
    <property type="entry name" value="HAMP_dom"/>
</dbReference>
<keyword evidence="6" id="KW-0547">Nucleotide-binding</keyword>
<keyword evidence="2" id="KW-1003">Cell membrane</keyword>
<dbReference type="Gene3D" id="3.30.565.10">
    <property type="entry name" value="Histidine kinase-like ATPase, C-terminal domain"/>
    <property type="match status" value="1"/>
</dbReference>
<dbReference type="GO" id="GO:0000155">
    <property type="term" value="F:phosphorelay sensor kinase activity"/>
    <property type="evidence" value="ECO:0007669"/>
    <property type="project" value="InterPro"/>
</dbReference>
<evidence type="ECO:0000259" key="14">
    <source>
        <dbReference type="PROSITE" id="PS50885"/>
    </source>
</evidence>
<dbReference type="PANTHER" id="PTHR34220:SF11">
    <property type="entry name" value="SENSOR PROTEIN KINASE HPTS"/>
    <property type="match status" value="1"/>
</dbReference>
<dbReference type="Pfam" id="PF00672">
    <property type="entry name" value="HAMP"/>
    <property type="match status" value="1"/>
</dbReference>
<dbReference type="PANTHER" id="PTHR34220">
    <property type="entry name" value="SENSOR HISTIDINE KINASE YPDA"/>
    <property type="match status" value="1"/>
</dbReference>
<feature type="transmembrane region" description="Helical" evidence="13">
    <location>
        <begin position="177"/>
        <end position="196"/>
    </location>
</feature>
<keyword evidence="16" id="KW-1185">Reference proteome</keyword>
<dbReference type="SUPFAM" id="SSF55874">
    <property type="entry name" value="ATPase domain of HSP90 chaperone/DNA topoisomerase II/histidine kinase"/>
    <property type="match status" value="1"/>
</dbReference>
<dbReference type="InterPro" id="IPR050640">
    <property type="entry name" value="Bact_2-comp_sensor_kinase"/>
</dbReference>
<evidence type="ECO:0000256" key="1">
    <source>
        <dbReference type="ARBA" id="ARBA00004651"/>
    </source>
</evidence>
<dbReference type="RefSeq" id="WP_073198694.1">
    <property type="nucleotide sequence ID" value="NZ_FRCZ01000001.1"/>
</dbReference>
<reference evidence="15 16" key="1">
    <citation type="submission" date="2016-11" db="EMBL/GenBank/DDBJ databases">
        <authorList>
            <person name="Jaros S."/>
            <person name="Januszkiewicz K."/>
            <person name="Wedrychowicz H."/>
        </authorList>
    </citation>
    <scope>NUCLEOTIDE SEQUENCE [LARGE SCALE GENOMIC DNA]</scope>
    <source>
        <strain evidence="15 16">CGMCC 1.10681</strain>
    </source>
</reference>
<keyword evidence="11 13" id="KW-0472">Membrane</keyword>
<keyword evidence="4" id="KW-0808">Transferase</keyword>
<evidence type="ECO:0000256" key="6">
    <source>
        <dbReference type="ARBA" id="ARBA00022741"/>
    </source>
</evidence>
<comment type="subcellular location">
    <subcellularLocation>
        <location evidence="1">Cell membrane</location>
        <topology evidence="1">Multi-pass membrane protein</topology>
    </subcellularLocation>
</comment>
<keyword evidence="10" id="KW-0902">Two-component regulatory system</keyword>
<evidence type="ECO:0000256" key="12">
    <source>
        <dbReference type="SAM" id="Coils"/>
    </source>
</evidence>
<dbReference type="GO" id="GO:0005524">
    <property type="term" value="F:ATP binding"/>
    <property type="evidence" value="ECO:0007669"/>
    <property type="project" value="UniProtKB-KW"/>
</dbReference>
<evidence type="ECO:0000256" key="5">
    <source>
        <dbReference type="ARBA" id="ARBA00022692"/>
    </source>
</evidence>
<organism evidence="15 16">
    <name type="scientific">Gracilibacillus kekensis</name>
    <dbReference type="NCBI Taxonomy" id="1027249"/>
    <lineage>
        <taxon>Bacteria</taxon>
        <taxon>Bacillati</taxon>
        <taxon>Bacillota</taxon>
        <taxon>Bacilli</taxon>
        <taxon>Bacillales</taxon>
        <taxon>Bacillaceae</taxon>
        <taxon>Gracilibacillus</taxon>
    </lineage>
</organism>
<keyword evidence="9 13" id="KW-1133">Transmembrane helix</keyword>
<dbReference type="InterPro" id="IPR003594">
    <property type="entry name" value="HATPase_dom"/>
</dbReference>
<evidence type="ECO:0000256" key="8">
    <source>
        <dbReference type="ARBA" id="ARBA00022840"/>
    </source>
</evidence>
<dbReference type="AlphaFoldDB" id="A0A1M7IS58"/>
<keyword evidence="12" id="KW-0175">Coiled coil</keyword>
<evidence type="ECO:0000256" key="3">
    <source>
        <dbReference type="ARBA" id="ARBA00022553"/>
    </source>
</evidence>
<dbReference type="SUPFAM" id="SSF158472">
    <property type="entry name" value="HAMP domain-like"/>
    <property type="match status" value="1"/>
</dbReference>
<dbReference type="EMBL" id="FRCZ01000001">
    <property type="protein sequence ID" value="SHM43197.1"/>
    <property type="molecule type" value="Genomic_DNA"/>
</dbReference>
<dbReference type="CDD" id="cd06225">
    <property type="entry name" value="HAMP"/>
    <property type="match status" value="1"/>
</dbReference>
<evidence type="ECO:0000256" key="7">
    <source>
        <dbReference type="ARBA" id="ARBA00022777"/>
    </source>
</evidence>
<dbReference type="GO" id="GO:0005886">
    <property type="term" value="C:plasma membrane"/>
    <property type="evidence" value="ECO:0007669"/>
    <property type="project" value="UniProtKB-SubCell"/>
</dbReference>
<keyword evidence="7 15" id="KW-0418">Kinase</keyword>
<evidence type="ECO:0000256" key="11">
    <source>
        <dbReference type="ARBA" id="ARBA00023136"/>
    </source>
</evidence>
<dbReference type="InterPro" id="IPR010559">
    <property type="entry name" value="Sig_transdc_His_kin_internal"/>
</dbReference>
<name>A0A1M7IS58_9BACI</name>
<sequence>MNKIQHRIVALSLGIIVVMASFWAVISYLNHHSMKYYQVTLERYLLLNEISTQSQAVLMVLNDYKLKPSTTRLEKLNTEQEVLMILNQQSLQLKNEHNQYLIDNYRGIIDSQLNTMEMMERAVQSNQHQLAQTFYDESVDISQYVNETTLSLLKMEISDHEQIYERMIHLGESITKLGVTTLGTVFVFLLILSYLFSKGITKSIESLIKGAKEIAKGNFDRPINVKANDEMLFLADTFNQMRQSIKELIQEIQSKAKLEKEVKEYELLLKDSELKLLQSQMNPHFLFNTLNALSKKAYVEGAKETSNLMVTVANLLRYNLRNFDLPVTLQEELDIIQEYIEILQARFPNRVKFELSIQTDQLDILLPSLSIQPIVENAFVHSIDPSEFGGTISINISEQPSYIMVEIMDDGKGIESEKIQSLMQFDQSRKSHGIYSVVKRLSIFFGEDDVVAITSKPNIGTCVALKLYKARLPSVRGVQPLTEG</sequence>
<dbReference type="SMART" id="SM00304">
    <property type="entry name" value="HAMP"/>
    <property type="match status" value="1"/>
</dbReference>
<keyword evidence="3" id="KW-0597">Phosphoprotein</keyword>
<dbReference type="Gene3D" id="6.10.340.10">
    <property type="match status" value="1"/>
</dbReference>
<evidence type="ECO:0000256" key="4">
    <source>
        <dbReference type="ARBA" id="ARBA00022679"/>
    </source>
</evidence>
<keyword evidence="5 13" id="KW-0812">Transmembrane</keyword>
<dbReference type="Pfam" id="PF02518">
    <property type="entry name" value="HATPase_c"/>
    <property type="match status" value="1"/>
</dbReference>
<dbReference type="PROSITE" id="PS50885">
    <property type="entry name" value="HAMP"/>
    <property type="match status" value="1"/>
</dbReference>
<accession>A0A1M7IS58</accession>
<protein>
    <submittedName>
        <fullName evidence="15">Histidine kinase-, DNA gyrase B-, and HSP90-like ATPase</fullName>
    </submittedName>
</protein>
<gene>
    <name evidence="15" type="ORF">SAMN05216179_0128</name>
</gene>
<dbReference type="InterPro" id="IPR036890">
    <property type="entry name" value="HATPase_C_sf"/>
</dbReference>
<feature type="transmembrane region" description="Helical" evidence="13">
    <location>
        <begin position="6"/>
        <end position="29"/>
    </location>
</feature>
<evidence type="ECO:0000256" key="2">
    <source>
        <dbReference type="ARBA" id="ARBA00022475"/>
    </source>
</evidence>
<feature type="coiled-coil region" evidence="12">
    <location>
        <begin position="248"/>
        <end position="275"/>
    </location>
</feature>
<feature type="domain" description="HAMP" evidence="14">
    <location>
        <begin position="198"/>
        <end position="250"/>
    </location>
</feature>
<keyword evidence="8" id="KW-0067">ATP-binding</keyword>
<evidence type="ECO:0000256" key="13">
    <source>
        <dbReference type="SAM" id="Phobius"/>
    </source>
</evidence>
<proteinExistence type="predicted"/>
<evidence type="ECO:0000256" key="9">
    <source>
        <dbReference type="ARBA" id="ARBA00022989"/>
    </source>
</evidence>
<dbReference type="Pfam" id="PF06580">
    <property type="entry name" value="His_kinase"/>
    <property type="match status" value="1"/>
</dbReference>
<dbReference type="Proteomes" id="UP000184184">
    <property type="component" value="Unassembled WGS sequence"/>
</dbReference>
<dbReference type="STRING" id="1027249.SAMN05216179_0128"/>
<evidence type="ECO:0000313" key="15">
    <source>
        <dbReference type="EMBL" id="SHM43197.1"/>
    </source>
</evidence>